<keyword evidence="3" id="KW-0804">Transcription</keyword>
<dbReference type="EMBL" id="OBDY01000017">
    <property type="protein sequence ID" value="SNY56087.1"/>
    <property type="molecule type" value="Genomic_DNA"/>
</dbReference>
<dbReference type="InterPro" id="IPR000485">
    <property type="entry name" value="AsnC-type_HTH_dom"/>
</dbReference>
<dbReference type="PANTHER" id="PTHR30154">
    <property type="entry name" value="LEUCINE-RESPONSIVE REGULATORY PROTEIN"/>
    <property type="match status" value="1"/>
</dbReference>
<keyword evidence="2 5" id="KW-0238">DNA-binding</keyword>
<protein>
    <submittedName>
        <fullName evidence="5">DNA-binding transcriptional regulator, Lrp family</fullName>
    </submittedName>
</protein>
<dbReference type="InterPro" id="IPR019888">
    <property type="entry name" value="Tscrpt_reg_AsnC-like"/>
</dbReference>
<dbReference type="InterPro" id="IPR036388">
    <property type="entry name" value="WH-like_DNA-bd_sf"/>
</dbReference>
<dbReference type="PRINTS" id="PR00033">
    <property type="entry name" value="HTHASNC"/>
</dbReference>
<dbReference type="RefSeq" id="WP_097324515.1">
    <property type="nucleotide sequence ID" value="NZ_OBDY01000017.1"/>
</dbReference>
<dbReference type="OrthoDB" id="3453230at2"/>
<dbReference type="GO" id="GO:0043565">
    <property type="term" value="F:sequence-specific DNA binding"/>
    <property type="evidence" value="ECO:0007669"/>
    <property type="project" value="InterPro"/>
</dbReference>
<dbReference type="AlphaFoldDB" id="A0A285J8C0"/>
<accession>A0A285J8C0</accession>
<evidence type="ECO:0000256" key="1">
    <source>
        <dbReference type="ARBA" id="ARBA00023015"/>
    </source>
</evidence>
<gene>
    <name evidence="5" type="ORF">SAMN05421748_11758</name>
</gene>
<dbReference type="Gene3D" id="1.10.10.10">
    <property type="entry name" value="Winged helix-like DNA-binding domain superfamily/Winged helix DNA-binding domain"/>
    <property type="match status" value="2"/>
</dbReference>
<organism evidence="5 6">
    <name type="scientific">Paractinoplanes atraurantiacus</name>
    <dbReference type="NCBI Taxonomy" id="1036182"/>
    <lineage>
        <taxon>Bacteria</taxon>
        <taxon>Bacillati</taxon>
        <taxon>Actinomycetota</taxon>
        <taxon>Actinomycetes</taxon>
        <taxon>Micromonosporales</taxon>
        <taxon>Micromonosporaceae</taxon>
        <taxon>Paractinoplanes</taxon>
    </lineage>
</organism>
<name>A0A285J8C0_9ACTN</name>
<evidence type="ECO:0000256" key="2">
    <source>
        <dbReference type="ARBA" id="ARBA00023125"/>
    </source>
</evidence>
<dbReference type="Pfam" id="PF01037">
    <property type="entry name" value="AsnC_trans_reg"/>
    <property type="match status" value="1"/>
</dbReference>
<dbReference type="PROSITE" id="PS50956">
    <property type="entry name" value="HTH_ASNC_2"/>
    <property type="match status" value="1"/>
</dbReference>
<reference evidence="5 6" key="1">
    <citation type="submission" date="2017-09" db="EMBL/GenBank/DDBJ databases">
        <authorList>
            <person name="Ehlers B."/>
            <person name="Leendertz F.H."/>
        </authorList>
    </citation>
    <scope>NUCLEOTIDE SEQUENCE [LARGE SCALE GENOMIC DNA]</scope>
    <source>
        <strain evidence="5 6">CGMCC 4.6857</strain>
    </source>
</reference>
<proteinExistence type="predicted"/>
<dbReference type="SUPFAM" id="SSF46785">
    <property type="entry name" value="Winged helix' DNA-binding domain"/>
    <property type="match status" value="2"/>
</dbReference>
<evidence type="ECO:0000256" key="3">
    <source>
        <dbReference type="ARBA" id="ARBA00023163"/>
    </source>
</evidence>
<dbReference type="PANTHER" id="PTHR30154:SF34">
    <property type="entry name" value="TRANSCRIPTIONAL REGULATOR AZLB"/>
    <property type="match status" value="1"/>
</dbReference>
<dbReference type="SMART" id="SM00344">
    <property type="entry name" value="HTH_ASNC"/>
    <property type="match status" value="1"/>
</dbReference>
<dbReference type="Proteomes" id="UP000219612">
    <property type="component" value="Unassembled WGS sequence"/>
</dbReference>
<dbReference type="SUPFAM" id="SSF54909">
    <property type="entry name" value="Dimeric alpha+beta barrel"/>
    <property type="match status" value="1"/>
</dbReference>
<dbReference type="InterPro" id="IPR011008">
    <property type="entry name" value="Dimeric_a/b-barrel"/>
</dbReference>
<keyword evidence="1" id="KW-0805">Transcription regulation</keyword>
<dbReference type="GO" id="GO:0005829">
    <property type="term" value="C:cytosol"/>
    <property type="evidence" value="ECO:0007669"/>
    <property type="project" value="TreeGrafter"/>
</dbReference>
<sequence>MATESRGPDHIDRQILHALHLSPRAPFARVASVIGVSEQTVARRYQRMRGTGIVRVLARPDPSKMPGTTYWTLRIGCRPGTAPALADALARRGDTAWISIGAGGAEITCSAIVSAGQGGLLHHLPRASNVLTFSAHQILHRFAGRGEVDWAATGHELDAGQQAALIEGATVLGHAAPLDSGARIEPDDQPLLDALARDGRASWASLAEATGWTQRQVAQRVATLTGNGAIFFDLDVADTAIGIHASANLWFTIAPAHLAEVGARLADHPQLSFAAAVTGSANLMAAARCRDAAALYRYLTTEVAAIDGIHSVETVPQLTRVKQAHFLIENGMVRDPYA</sequence>
<dbReference type="Pfam" id="PF13404">
    <property type="entry name" value="HTH_AsnC-type"/>
    <property type="match status" value="2"/>
</dbReference>
<dbReference type="Gene3D" id="3.30.70.920">
    <property type="match status" value="1"/>
</dbReference>
<evidence type="ECO:0000313" key="6">
    <source>
        <dbReference type="Proteomes" id="UP000219612"/>
    </source>
</evidence>
<dbReference type="InterPro" id="IPR019887">
    <property type="entry name" value="Tscrpt_reg_AsnC/Lrp_C"/>
</dbReference>
<feature type="domain" description="HTH asnC-type" evidence="4">
    <location>
        <begin position="8"/>
        <end position="69"/>
    </location>
</feature>
<evidence type="ECO:0000259" key="4">
    <source>
        <dbReference type="PROSITE" id="PS50956"/>
    </source>
</evidence>
<evidence type="ECO:0000313" key="5">
    <source>
        <dbReference type="EMBL" id="SNY56087.1"/>
    </source>
</evidence>
<dbReference type="GO" id="GO:0043200">
    <property type="term" value="P:response to amino acid"/>
    <property type="evidence" value="ECO:0007669"/>
    <property type="project" value="TreeGrafter"/>
</dbReference>
<keyword evidence="6" id="KW-1185">Reference proteome</keyword>
<dbReference type="InterPro" id="IPR036390">
    <property type="entry name" value="WH_DNA-bd_sf"/>
</dbReference>